<evidence type="ECO:0000313" key="2">
    <source>
        <dbReference type="Proteomes" id="UP001239111"/>
    </source>
</evidence>
<accession>A0ACC2P7Z5</accession>
<comment type="caution">
    <text evidence="1">The sequence shown here is derived from an EMBL/GenBank/DDBJ whole genome shotgun (WGS) entry which is preliminary data.</text>
</comment>
<gene>
    <name evidence="1" type="ORF">QAD02_014883</name>
</gene>
<reference evidence="1" key="1">
    <citation type="submission" date="2023-04" db="EMBL/GenBank/DDBJ databases">
        <title>A chromosome-level genome assembly of the parasitoid wasp Eretmocerus hayati.</title>
        <authorList>
            <person name="Zhong Y."/>
            <person name="Liu S."/>
            <person name="Liu Y."/>
        </authorList>
    </citation>
    <scope>NUCLEOTIDE SEQUENCE</scope>
    <source>
        <strain evidence="1">ZJU_SS_LIU_2023</strain>
    </source>
</reference>
<name>A0ACC2P7Z5_9HYME</name>
<dbReference type="Proteomes" id="UP001239111">
    <property type="component" value="Chromosome 2"/>
</dbReference>
<proteinExistence type="predicted"/>
<sequence length="395" mass="44367">MYPKSRINRVHATQQGRPIRGDSSPKPSTPIGARVTPTLGDFSMCDGRLTLRSEAQLPSARTPLHSKLVEPTIPAALGRAPSASSLGSDQPLDLSLCDFPPLRSYNQDVGRPPMTDMPVDANLMLLQAIQREEDFLNSHFPNRKRRVIKASELWSHENINNPVQKPGTHLSATATAWYPTPIANVTNSDPWRNLGDNPIAWPEEILEQPIVLQGEDRVIVRPPLGTLPPQSPWPNTRPQFGLAQFMKVKLPTDDKDYRMTIKPAFHGYFDQDTNKMMNDCTCVHTCIWTPPDGSFWLCETCYKGGNMNWNLVPIHRVGLANYQHCPACPCCGGRPYRIQEARKCFDCRRVAYFHRLAVKQGAIISSYHAQKFVDNPDQSAEVLLPLIFTLLPNQL</sequence>
<organism evidence="1 2">
    <name type="scientific">Eretmocerus hayati</name>
    <dbReference type="NCBI Taxonomy" id="131215"/>
    <lineage>
        <taxon>Eukaryota</taxon>
        <taxon>Metazoa</taxon>
        <taxon>Ecdysozoa</taxon>
        <taxon>Arthropoda</taxon>
        <taxon>Hexapoda</taxon>
        <taxon>Insecta</taxon>
        <taxon>Pterygota</taxon>
        <taxon>Neoptera</taxon>
        <taxon>Endopterygota</taxon>
        <taxon>Hymenoptera</taxon>
        <taxon>Apocrita</taxon>
        <taxon>Proctotrupomorpha</taxon>
        <taxon>Chalcidoidea</taxon>
        <taxon>Aphelinidae</taxon>
        <taxon>Aphelininae</taxon>
        <taxon>Eretmocerus</taxon>
    </lineage>
</organism>
<keyword evidence="2" id="KW-1185">Reference proteome</keyword>
<dbReference type="EMBL" id="CM056742">
    <property type="protein sequence ID" value="KAJ8679096.1"/>
    <property type="molecule type" value="Genomic_DNA"/>
</dbReference>
<protein>
    <submittedName>
        <fullName evidence="1">Uncharacterized protein</fullName>
    </submittedName>
</protein>
<evidence type="ECO:0000313" key="1">
    <source>
        <dbReference type="EMBL" id="KAJ8679096.1"/>
    </source>
</evidence>